<reference evidence="2" key="1">
    <citation type="journal article" date="2019" name="Int. J. Syst. Evol. Microbiol.">
        <title>The Global Catalogue of Microorganisms (GCM) 10K type strain sequencing project: providing services to taxonomists for standard genome sequencing and annotation.</title>
        <authorList>
            <consortium name="The Broad Institute Genomics Platform"/>
            <consortium name="The Broad Institute Genome Sequencing Center for Infectious Disease"/>
            <person name="Wu L."/>
            <person name="Ma J."/>
        </authorList>
    </citation>
    <scope>NUCLEOTIDE SEQUENCE [LARGE SCALE GENOMIC DNA]</scope>
    <source>
        <strain evidence="2">YJ-61-S</strain>
    </source>
</reference>
<gene>
    <name evidence="1" type="ORF">ACFO3O_19890</name>
</gene>
<organism evidence="1 2">
    <name type="scientific">Dokdonia ponticola</name>
    <dbReference type="NCBI Taxonomy" id="2041041"/>
    <lineage>
        <taxon>Bacteria</taxon>
        <taxon>Pseudomonadati</taxon>
        <taxon>Bacteroidota</taxon>
        <taxon>Flavobacteriia</taxon>
        <taxon>Flavobacteriales</taxon>
        <taxon>Flavobacteriaceae</taxon>
        <taxon>Dokdonia</taxon>
    </lineage>
</organism>
<evidence type="ECO:0000313" key="2">
    <source>
        <dbReference type="Proteomes" id="UP001596043"/>
    </source>
</evidence>
<keyword evidence="2" id="KW-1185">Reference proteome</keyword>
<dbReference type="RefSeq" id="WP_379982124.1">
    <property type="nucleotide sequence ID" value="NZ_JBHSFV010000016.1"/>
</dbReference>
<sequence length="344" mass="37764">MIQLKDLIQNIAEKGTTIHTYAAKVVAINAPQNAIHSPEDVFTVNVLRPDGAMIKNVRLKASIQEEEQGVISIPKLESWVLVSIIDNVETRAFISQFSEVERTFVRFKNDSNQYLEIDSNADQFHLLFKEAQPTAPGLPPTDFKAIAKIAFNSLESQNTGDHPSMITTFYDSEGKLLSETLATGNVQKTVLNTIKNGEPVPRISFDLTTASDAVATLHFTDEDGTSKQKIDVTELGTTIAINEDVTVVTLSENEFTITTESGDGYTASIKNDEVSFSKEDHVLKLDEDKFTIKNNITDLRAELDALLTAIQALTVTTPVGPSGPPINIADFIQVQNNINQLLKS</sequence>
<name>A0ABV9I1H5_9FLAO</name>
<protein>
    <recommendedName>
        <fullName evidence="3">Phage tail protein</fullName>
    </recommendedName>
</protein>
<evidence type="ECO:0008006" key="3">
    <source>
        <dbReference type="Google" id="ProtNLM"/>
    </source>
</evidence>
<dbReference type="Proteomes" id="UP001596043">
    <property type="component" value="Unassembled WGS sequence"/>
</dbReference>
<dbReference type="EMBL" id="JBHSFV010000016">
    <property type="protein sequence ID" value="MFC4636179.1"/>
    <property type="molecule type" value="Genomic_DNA"/>
</dbReference>
<accession>A0ABV9I1H5</accession>
<comment type="caution">
    <text evidence="1">The sequence shown here is derived from an EMBL/GenBank/DDBJ whole genome shotgun (WGS) entry which is preliminary data.</text>
</comment>
<proteinExistence type="predicted"/>
<evidence type="ECO:0000313" key="1">
    <source>
        <dbReference type="EMBL" id="MFC4636179.1"/>
    </source>
</evidence>